<dbReference type="InterPro" id="IPR000847">
    <property type="entry name" value="LysR_HTH_N"/>
</dbReference>
<keyword evidence="4" id="KW-0804">Transcription</keyword>
<dbReference type="RefSeq" id="WP_066411674.1">
    <property type="nucleotide sequence ID" value="NZ_FKBS01000014.1"/>
</dbReference>
<name>A0A157P3A6_9BORD</name>
<dbReference type="InterPro" id="IPR005119">
    <property type="entry name" value="LysR_subst-bd"/>
</dbReference>
<dbReference type="PANTHER" id="PTHR30126:SF77">
    <property type="entry name" value="TRANSCRIPTIONAL REGULATORY PROTEIN"/>
    <property type="match status" value="1"/>
</dbReference>
<dbReference type="GO" id="GO:0000976">
    <property type="term" value="F:transcription cis-regulatory region binding"/>
    <property type="evidence" value="ECO:0007669"/>
    <property type="project" value="TreeGrafter"/>
</dbReference>
<reference evidence="6 7" key="1">
    <citation type="submission" date="2016-03" db="EMBL/GenBank/DDBJ databases">
        <authorList>
            <consortium name="Pathogen Informatics"/>
        </authorList>
    </citation>
    <scope>NUCLEOTIDE SEQUENCE [LARGE SCALE GENOMIC DNA]</scope>
    <source>
        <strain evidence="6 7">NCTC13364</strain>
    </source>
</reference>
<organism evidence="6 7">
    <name type="scientific">Bordetella ansorpii</name>
    <dbReference type="NCBI Taxonomy" id="288768"/>
    <lineage>
        <taxon>Bacteria</taxon>
        <taxon>Pseudomonadati</taxon>
        <taxon>Pseudomonadota</taxon>
        <taxon>Betaproteobacteria</taxon>
        <taxon>Burkholderiales</taxon>
        <taxon>Alcaligenaceae</taxon>
        <taxon>Bordetella</taxon>
    </lineage>
</organism>
<dbReference type="PRINTS" id="PR00039">
    <property type="entry name" value="HTHLYSR"/>
</dbReference>
<dbReference type="Pfam" id="PF03466">
    <property type="entry name" value="LysR_substrate"/>
    <property type="match status" value="1"/>
</dbReference>
<dbReference type="PROSITE" id="PS50931">
    <property type="entry name" value="HTH_LYSR"/>
    <property type="match status" value="1"/>
</dbReference>
<evidence type="ECO:0000259" key="5">
    <source>
        <dbReference type="PROSITE" id="PS50931"/>
    </source>
</evidence>
<dbReference type="Gene3D" id="1.10.10.10">
    <property type="entry name" value="Winged helix-like DNA-binding domain superfamily/Winged helix DNA-binding domain"/>
    <property type="match status" value="1"/>
</dbReference>
<comment type="similarity">
    <text evidence="1">Belongs to the LysR transcriptional regulatory family.</text>
</comment>
<evidence type="ECO:0000256" key="4">
    <source>
        <dbReference type="ARBA" id="ARBA00023163"/>
    </source>
</evidence>
<dbReference type="SUPFAM" id="SSF46785">
    <property type="entry name" value="Winged helix' DNA-binding domain"/>
    <property type="match status" value="1"/>
</dbReference>
<keyword evidence="2" id="KW-0805">Transcription regulation</keyword>
<accession>A0A157P3A6</accession>
<dbReference type="InterPro" id="IPR036390">
    <property type="entry name" value="WH_DNA-bd_sf"/>
</dbReference>
<keyword evidence="3" id="KW-0238">DNA-binding</keyword>
<protein>
    <submittedName>
        <fullName evidence="6">LysR family transcriptional regulator</fullName>
    </submittedName>
</protein>
<dbReference type="GO" id="GO:0003700">
    <property type="term" value="F:DNA-binding transcription factor activity"/>
    <property type="evidence" value="ECO:0007669"/>
    <property type="project" value="InterPro"/>
</dbReference>
<feature type="domain" description="HTH lysR-type" evidence="5">
    <location>
        <begin position="4"/>
        <end position="61"/>
    </location>
</feature>
<dbReference type="AlphaFoldDB" id="A0A157P3A6"/>
<dbReference type="Pfam" id="PF00126">
    <property type="entry name" value="HTH_1"/>
    <property type="match status" value="1"/>
</dbReference>
<proteinExistence type="inferred from homology"/>
<evidence type="ECO:0000256" key="3">
    <source>
        <dbReference type="ARBA" id="ARBA00023125"/>
    </source>
</evidence>
<dbReference type="Gene3D" id="3.40.190.290">
    <property type="match status" value="1"/>
</dbReference>
<dbReference type="Proteomes" id="UP000077037">
    <property type="component" value="Unassembled WGS sequence"/>
</dbReference>
<evidence type="ECO:0000313" key="6">
    <source>
        <dbReference type="EMBL" id="SAI28023.1"/>
    </source>
</evidence>
<evidence type="ECO:0000313" key="7">
    <source>
        <dbReference type="Proteomes" id="UP000077037"/>
    </source>
</evidence>
<gene>
    <name evidence="6" type="primary">yofA_4</name>
    <name evidence="6" type="ORF">SAMEA1982600_02214</name>
</gene>
<dbReference type="FunFam" id="1.10.10.10:FF:000001">
    <property type="entry name" value="LysR family transcriptional regulator"/>
    <property type="match status" value="1"/>
</dbReference>
<dbReference type="PANTHER" id="PTHR30126">
    <property type="entry name" value="HTH-TYPE TRANSCRIPTIONAL REGULATOR"/>
    <property type="match status" value="1"/>
</dbReference>
<dbReference type="CDD" id="cd05466">
    <property type="entry name" value="PBP2_LTTR_substrate"/>
    <property type="match status" value="1"/>
</dbReference>
<dbReference type="EMBL" id="FKBS01000014">
    <property type="protein sequence ID" value="SAI28023.1"/>
    <property type="molecule type" value="Genomic_DNA"/>
</dbReference>
<dbReference type="OrthoDB" id="8651113at2"/>
<sequence length="301" mass="33407">MRSINLANLETAFWIARLGSFTAAAQRLYTTQPAISARIRELEAALGVKLFVRVGRGVEMTIEGRQFLEEAEPIFQQLDSLAESVRADKASGGTVRIGAGNISMVWFPALVRDLQAARPDLIFDVEIDIASKLLQKLEARKLDVALVAGSVRSDKLIARTLGFDRMLWVASRDYLQNNWRGNLLDFLKRSPIWCVQKDSFYWTDAMRTLVEGGADTRQFNGISNMAAARQIVLSNCGIGCLSEAMILQDLQSGVLQPVPDLHQGGWVEFFVVCCADPARSRLVDQIMDIAPKASTLRRTTD</sequence>
<evidence type="ECO:0000256" key="1">
    <source>
        <dbReference type="ARBA" id="ARBA00009437"/>
    </source>
</evidence>
<dbReference type="SUPFAM" id="SSF53850">
    <property type="entry name" value="Periplasmic binding protein-like II"/>
    <property type="match status" value="1"/>
</dbReference>
<evidence type="ECO:0000256" key="2">
    <source>
        <dbReference type="ARBA" id="ARBA00023015"/>
    </source>
</evidence>
<dbReference type="InterPro" id="IPR036388">
    <property type="entry name" value="WH-like_DNA-bd_sf"/>
</dbReference>